<dbReference type="InterPro" id="IPR007899">
    <property type="entry name" value="CHAD_dom"/>
</dbReference>
<dbReference type="Pfam" id="PF05235">
    <property type="entry name" value="CHAD"/>
    <property type="match status" value="1"/>
</dbReference>
<comment type="caution">
    <text evidence="3">The sequence shown here is derived from an EMBL/GenBank/DDBJ whole genome shotgun (WGS) entry which is preliminary data.</text>
</comment>
<protein>
    <submittedName>
        <fullName evidence="3">CYTH and CHAD domain-containing protein</fullName>
    </submittedName>
</protein>
<dbReference type="EMBL" id="JAAXLS010000002">
    <property type="protein sequence ID" value="NKQ52346.1"/>
    <property type="molecule type" value="Genomic_DNA"/>
</dbReference>
<dbReference type="Pfam" id="PF01928">
    <property type="entry name" value="CYTH"/>
    <property type="match status" value="1"/>
</dbReference>
<dbReference type="Proteomes" id="UP000715441">
    <property type="component" value="Unassembled WGS sequence"/>
</dbReference>
<keyword evidence="4" id="KW-1185">Reference proteome</keyword>
<evidence type="ECO:0000259" key="1">
    <source>
        <dbReference type="PROSITE" id="PS51707"/>
    </source>
</evidence>
<feature type="domain" description="CHAD" evidence="2">
    <location>
        <begin position="213"/>
        <end position="493"/>
    </location>
</feature>
<dbReference type="PANTHER" id="PTHR39339">
    <property type="entry name" value="SLR1444 PROTEIN"/>
    <property type="match status" value="1"/>
</dbReference>
<gene>
    <name evidence="3" type="ORF">HFP15_05585</name>
</gene>
<evidence type="ECO:0000313" key="4">
    <source>
        <dbReference type="Proteomes" id="UP000715441"/>
    </source>
</evidence>
<dbReference type="InterPro" id="IPR023577">
    <property type="entry name" value="CYTH_domain"/>
</dbReference>
<dbReference type="PROSITE" id="PS51708">
    <property type="entry name" value="CHAD"/>
    <property type="match status" value="1"/>
</dbReference>
<proteinExistence type="predicted"/>
<dbReference type="PROSITE" id="PS51707">
    <property type="entry name" value="CYTH"/>
    <property type="match status" value="1"/>
</dbReference>
<evidence type="ECO:0000313" key="3">
    <source>
        <dbReference type="EMBL" id="NKQ52346.1"/>
    </source>
</evidence>
<dbReference type="SMART" id="SM00880">
    <property type="entry name" value="CHAD"/>
    <property type="match status" value="1"/>
</dbReference>
<organism evidence="3 4">
    <name type="scientific">Amycolatopsis acididurans</name>
    <dbReference type="NCBI Taxonomy" id="2724524"/>
    <lineage>
        <taxon>Bacteria</taxon>
        <taxon>Bacillati</taxon>
        <taxon>Actinomycetota</taxon>
        <taxon>Actinomycetes</taxon>
        <taxon>Pseudonocardiales</taxon>
        <taxon>Pseudonocardiaceae</taxon>
        <taxon>Amycolatopsis</taxon>
    </lineage>
</organism>
<dbReference type="InterPro" id="IPR038186">
    <property type="entry name" value="CHAD_dom_sf"/>
</dbReference>
<dbReference type="RefSeq" id="WP_168512113.1">
    <property type="nucleotide sequence ID" value="NZ_JAAXLS010000002.1"/>
</dbReference>
<dbReference type="SUPFAM" id="SSF55154">
    <property type="entry name" value="CYTH-like phosphatases"/>
    <property type="match status" value="1"/>
</dbReference>
<dbReference type="InterPro" id="IPR033469">
    <property type="entry name" value="CYTH-like_dom_sf"/>
</dbReference>
<dbReference type="CDD" id="cd07374">
    <property type="entry name" value="CYTH-like_Pase"/>
    <property type="match status" value="1"/>
</dbReference>
<dbReference type="PANTHER" id="PTHR39339:SF1">
    <property type="entry name" value="CHAD DOMAIN-CONTAINING PROTEIN"/>
    <property type="match status" value="1"/>
</dbReference>
<feature type="domain" description="CYTH" evidence="1">
    <location>
        <begin position="1"/>
        <end position="197"/>
    </location>
</feature>
<dbReference type="Gene3D" id="2.40.320.10">
    <property type="entry name" value="Hypothetical Protein Pfu-838710-001"/>
    <property type="match status" value="1"/>
</dbReference>
<accession>A0ABX1IYX1</accession>
<name>A0ABX1IYX1_9PSEU</name>
<dbReference type="Gene3D" id="1.40.20.10">
    <property type="entry name" value="CHAD domain"/>
    <property type="match status" value="1"/>
</dbReference>
<reference evidence="3 4" key="1">
    <citation type="submission" date="2020-04" db="EMBL/GenBank/DDBJ databases">
        <title>Novel species.</title>
        <authorList>
            <person name="Teo W.F.A."/>
            <person name="Lipun K."/>
            <person name="Srisuk N."/>
            <person name="Duangmal K."/>
        </authorList>
    </citation>
    <scope>NUCLEOTIDE SEQUENCE [LARGE SCALE GENOMIC DNA]</scope>
    <source>
        <strain evidence="3 4">K13G38</strain>
    </source>
</reference>
<evidence type="ECO:0000259" key="2">
    <source>
        <dbReference type="PROSITE" id="PS51708"/>
    </source>
</evidence>
<dbReference type="SMART" id="SM01118">
    <property type="entry name" value="CYTH"/>
    <property type="match status" value="1"/>
</dbReference>
<sequence>MWEEELKSSVNDEFALPELAPLTPRGGAVTRAGTRRLSATYYDSTDLRLARSGVTLRHRTGEDGPPWQLKLPTATANVRDELTAAGAAAVPPRELTRLVTGWLRTAALVPVVSLQTIREVWEVRDRTGETLVELVDDTVTVRDGREAVAAFRELEVERKAGGDAATTVMRRAATLLTEAGATGGEFVPKAVRALGPRALEPPDITPPGPLPHRPTGGEVVTHALRRTVARLIDYDVRVRRGEPDAVHQMRVCCRRLRSDLRVFAPLIDPGFAAPIIESVRWLGRVLGGPRDAEVLHARLHRTADADPLAPLDQQAVTVLDTDLTGRDRRALHALAGAMDTRRYAEILDTLIDAARNPRLTARAHRRATRTLPRRVAKAFHNLQAAARLKPLDPDESWHMARIQAKRARYAAEAVAPAIGRDANRLANAIAKVQDVLGDHHDAVIAAGHWAELAERHPDDPAVVLTCGRLIERERAAARANRAQFDHAWARATRPKLTRWLKADDRH</sequence>